<evidence type="ECO:0000259" key="3">
    <source>
        <dbReference type="PROSITE" id="PS51755"/>
    </source>
</evidence>
<sequence length="227" mass="24846">MALGGIMRILLAAGGGALRNAVQAALESERHEVVAFPLPAETERPDGFDADVVIVDDRFDDSADPQAWTMVLRLARRAATLKLVSPRFAKPPRPTEPLALACDAELVKPFSDSQLLTAVHMLGDLSSHDGSAIVTRGALTLNLATRQAFYGDHRTPVPLSPREYGALEALVAANGEFLTFDEILDTVCGRGFFEQHDIMETALYTLMRKMRRAGLFITKHGDRYRIA</sequence>
<comment type="caution">
    <text evidence="4">The sequence shown here is derived from an EMBL/GenBank/DDBJ whole genome shotgun (WGS) entry which is preliminary data.</text>
</comment>
<evidence type="ECO:0000256" key="2">
    <source>
        <dbReference type="PROSITE-ProRule" id="PRU01091"/>
    </source>
</evidence>
<dbReference type="InterPro" id="IPR016032">
    <property type="entry name" value="Sig_transdc_resp-reg_C-effctor"/>
</dbReference>
<dbReference type="CDD" id="cd00383">
    <property type="entry name" value="trans_reg_C"/>
    <property type="match status" value="1"/>
</dbReference>
<protein>
    <recommendedName>
        <fullName evidence="3">OmpR/PhoB-type domain-containing protein</fullName>
    </recommendedName>
</protein>
<accession>A0A2M9H888</accession>
<dbReference type="GO" id="GO:0000160">
    <property type="term" value="P:phosphorelay signal transduction system"/>
    <property type="evidence" value="ECO:0007669"/>
    <property type="project" value="InterPro"/>
</dbReference>
<gene>
    <name evidence="4" type="ORF">CS006_07190</name>
</gene>
<evidence type="ECO:0000313" key="4">
    <source>
        <dbReference type="EMBL" id="PJM73023.1"/>
    </source>
</evidence>
<name>A0A2M9H888_9BIFI</name>
<dbReference type="OrthoDB" id="3232427at2"/>
<keyword evidence="5" id="KW-1185">Reference proteome</keyword>
<evidence type="ECO:0000256" key="1">
    <source>
        <dbReference type="ARBA" id="ARBA00023125"/>
    </source>
</evidence>
<proteinExistence type="predicted"/>
<dbReference type="Pfam" id="PF00486">
    <property type="entry name" value="Trans_reg_C"/>
    <property type="match status" value="1"/>
</dbReference>
<dbReference type="InterPro" id="IPR011006">
    <property type="entry name" value="CheY-like_superfamily"/>
</dbReference>
<dbReference type="GO" id="GO:0006355">
    <property type="term" value="P:regulation of DNA-templated transcription"/>
    <property type="evidence" value="ECO:0007669"/>
    <property type="project" value="InterPro"/>
</dbReference>
<dbReference type="SMART" id="SM00862">
    <property type="entry name" value="Trans_reg_C"/>
    <property type="match status" value="1"/>
</dbReference>
<feature type="DNA-binding region" description="OmpR/PhoB-type" evidence="2">
    <location>
        <begin position="131"/>
        <end position="227"/>
    </location>
</feature>
<dbReference type="AlphaFoldDB" id="A0A2M9H888"/>
<dbReference type="InterPro" id="IPR001867">
    <property type="entry name" value="OmpR/PhoB-type_DNA-bd"/>
</dbReference>
<dbReference type="PROSITE" id="PS51755">
    <property type="entry name" value="OMPR_PHOB"/>
    <property type="match status" value="1"/>
</dbReference>
<dbReference type="GO" id="GO:0003677">
    <property type="term" value="F:DNA binding"/>
    <property type="evidence" value="ECO:0007669"/>
    <property type="project" value="UniProtKB-UniRule"/>
</dbReference>
<dbReference type="SUPFAM" id="SSF46894">
    <property type="entry name" value="C-terminal effector domain of the bipartite response regulators"/>
    <property type="match status" value="1"/>
</dbReference>
<dbReference type="InterPro" id="IPR036388">
    <property type="entry name" value="WH-like_DNA-bd_sf"/>
</dbReference>
<dbReference type="SUPFAM" id="SSF52172">
    <property type="entry name" value="CheY-like"/>
    <property type="match status" value="1"/>
</dbReference>
<reference evidence="4 5" key="1">
    <citation type="submission" date="2017-10" db="EMBL/GenBank/DDBJ databases">
        <title>Draft genome sequences of strains TRE 1, TRE 9, TRE H and TRI 7, isolated from tamarins, belonging to four potential novel Bifidobacterium species.</title>
        <authorList>
            <person name="Mattarelli P."/>
            <person name="Modesto M."/>
            <person name="Puglisi E."/>
            <person name="Morelli L."/>
            <person name="Spezio C."/>
            <person name="Bonetti A."/>
            <person name="Sandri C."/>
        </authorList>
    </citation>
    <scope>NUCLEOTIDE SEQUENCE [LARGE SCALE GENOMIC DNA]</scope>
    <source>
        <strain evidence="5">TRE1</strain>
    </source>
</reference>
<evidence type="ECO:0000313" key="5">
    <source>
        <dbReference type="Proteomes" id="UP000229095"/>
    </source>
</evidence>
<dbReference type="EMBL" id="PEBI01000003">
    <property type="protein sequence ID" value="PJM73023.1"/>
    <property type="molecule type" value="Genomic_DNA"/>
</dbReference>
<organism evidence="4 5">
    <name type="scientific">Bifidobacterium primatium</name>
    <dbReference type="NCBI Taxonomy" id="2045438"/>
    <lineage>
        <taxon>Bacteria</taxon>
        <taxon>Bacillati</taxon>
        <taxon>Actinomycetota</taxon>
        <taxon>Actinomycetes</taxon>
        <taxon>Bifidobacteriales</taxon>
        <taxon>Bifidobacteriaceae</taxon>
        <taxon>Bifidobacterium</taxon>
    </lineage>
</organism>
<dbReference type="Gene3D" id="1.10.10.10">
    <property type="entry name" value="Winged helix-like DNA-binding domain superfamily/Winged helix DNA-binding domain"/>
    <property type="match status" value="1"/>
</dbReference>
<feature type="domain" description="OmpR/PhoB-type" evidence="3">
    <location>
        <begin position="131"/>
        <end position="227"/>
    </location>
</feature>
<keyword evidence="1 2" id="KW-0238">DNA-binding</keyword>
<dbReference type="Proteomes" id="UP000229095">
    <property type="component" value="Unassembled WGS sequence"/>
</dbReference>